<dbReference type="RefSeq" id="WP_113645520.1">
    <property type="nucleotide sequence ID" value="NZ_QMHN01000001.1"/>
</dbReference>
<dbReference type="OrthoDB" id="756070at2"/>
<dbReference type="Proteomes" id="UP000284120">
    <property type="component" value="Unassembled WGS sequence"/>
</dbReference>
<evidence type="ECO:0008006" key="4">
    <source>
        <dbReference type="Google" id="ProtNLM"/>
    </source>
</evidence>
<dbReference type="Gene3D" id="2.60.40.10">
    <property type="entry name" value="Immunoglobulins"/>
    <property type="match status" value="1"/>
</dbReference>
<reference evidence="2 3" key="1">
    <citation type="submission" date="2018-06" db="EMBL/GenBank/DDBJ databases">
        <title>Pedobacter endophyticus sp. nov., an endophytic bacterium isolated from a leaf of Triticum aestivum.</title>
        <authorList>
            <person name="Zhang L."/>
        </authorList>
    </citation>
    <scope>NUCLEOTIDE SEQUENCE [LARGE SCALE GENOMIC DNA]</scope>
    <source>
        <strain evidence="2 3">CM134L-2</strain>
    </source>
</reference>
<feature type="signal peptide" evidence="1">
    <location>
        <begin position="1"/>
        <end position="22"/>
    </location>
</feature>
<evidence type="ECO:0000313" key="3">
    <source>
        <dbReference type="Proteomes" id="UP000284120"/>
    </source>
</evidence>
<sequence length="259" mass="28446">MKFKIYLLGLLFFAMNAAKAQKADSLKLLMDVSGGNVGASTQSDDAVPVTISTYDKVSWGDGYGVANRAFIQSLRNVVLPITLFKFNAKKDADAVNVTWSTSMERNALHFEVLRSTDGKKFERIATVGANGNTNTLQNYSYRDRKPANGTNYYQLKSVDRDGTFSTSIVVAVQFNLNKTDMVVVANSANQNIKLSVYSPVATAASFSISDVNGRVLLRVKNLEIQKGSNVFEYPLNVPAQLLIAALTSATEKNAFKFYY</sequence>
<keyword evidence="3" id="KW-1185">Reference proteome</keyword>
<dbReference type="EMBL" id="SAYW01000001">
    <property type="protein sequence ID" value="RWU10025.1"/>
    <property type="molecule type" value="Genomic_DNA"/>
</dbReference>
<comment type="caution">
    <text evidence="2">The sequence shown here is derived from an EMBL/GenBank/DDBJ whole genome shotgun (WGS) entry which is preliminary data.</text>
</comment>
<evidence type="ECO:0000256" key="1">
    <source>
        <dbReference type="SAM" id="SignalP"/>
    </source>
</evidence>
<feature type="chain" id="PRO_5018655377" description="T9SS type A sorting domain-containing protein" evidence="1">
    <location>
        <begin position="23"/>
        <end position="259"/>
    </location>
</feature>
<proteinExistence type="predicted"/>
<keyword evidence="1" id="KW-0732">Signal</keyword>
<gene>
    <name evidence="2" type="ORF">DPV69_01385</name>
</gene>
<protein>
    <recommendedName>
        <fullName evidence="4">T9SS type A sorting domain-containing protein</fullName>
    </recommendedName>
</protein>
<dbReference type="InterPro" id="IPR013783">
    <property type="entry name" value="Ig-like_fold"/>
</dbReference>
<dbReference type="AlphaFoldDB" id="A0A3S3QH46"/>
<organism evidence="2 3">
    <name type="scientific">Pedobacter chitinilyticus</name>
    <dbReference type="NCBI Taxonomy" id="2233776"/>
    <lineage>
        <taxon>Bacteria</taxon>
        <taxon>Pseudomonadati</taxon>
        <taxon>Bacteroidota</taxon>
        <taxon>Sphingobacteriia</taxon>
        <taxon>Sphingobacteriales</taxon>
        <taxon>Sphingobacteriaceae</taxon>
        <taxon>Pedobacter</taxon>
    </lineage>
</organism>
<accession>A0A3S3QH46</accession>
<name>A0A3S3QH46_9SPHI</name>
<evidence type="ECO:0000313" key="2">
    <source>
        <dbReference type="EMBL" id="RWU10025.1"/>
    </source>
</evidence>